<protein>
    <submittedName>
        <fullName evidence="1">Uncharacterized protein</fullName>
    </submittedName>
</protein>
<reference evidence="1" key="2">
    <citation type="journal article" date="2015" name="Data Brief">
        <title>Shoot transcriptome of the giant reed, Arundo donax.</title>
        <authorList>
            <person name="Barrero R.A."/>
            <person name="Guerrero F.D."/>
            <person name="Moolhuijzen P."/>
            <person name="Goolsby J.A."/>
            <person name="Tidwell J."/>
            <person name="Bellgard S.E."/>
            <person name="Bellgard M.I."/>
        </authorList>
    </citation>
    <scope>NUCLEOTIDE SEQUENCE</scope>
    <source>
        <tissue evidence="1">Shoot tissue taken approximately 20 cm above the soil surface</tissue>
    </source>
</reference>
<proteinExistence type="predicted"/>
<reference evidence="1" key="1">
    <citation type="submission" date="2014-09" db="EMBL/GenBank/DDBJ databases">
        <authorList>
            <person name="Magalhaes I.L.F."/>
            <person name="Oliveira U."/>
            <person name="Santos F.R."/>
            <person name="Vidigal T.H.D.A."/>
            <person name="Brescovit A.D."/>
            <person name="Santos A.J."/>
        </authorList>
    </citation>
    <scope>NUCLEOTIDE SEQUENCE</scope>
    <source>
        <tissue evidence="1">Shoot tissue taken approximately 20 cm above the soil surface</tissue>
    </source>
</reference>
<name>A0A0A9A849_ARUDO</name>
<organism evidence="1">
    <name type="scientific">Arundo donax</name>
    <name type="common">Giant reed</name>
    <name type="synonym">Donax arundinaceus</name>
    <dbReference type="NCBI Taxonomy" id="35708"/>
    <lineage>
        <taxon>Eukaryota</taxon>
        <taxon>Viridiplantae</taxon>
        <taxon>Streptophyta</taxon>
        <taxon>Embryophyta</taxon>
        <taxon>Tracheophyta</taxon>
        <taxon>Spermatophyta</taxon>
        <taxon>Magnoliopsida</taxon>
        <taxon>Liliopsida</taxon>
        <taxon>Poales</taxon>
        <taxon>Poaceae</taxon>
        <taxon>PACMAD clade</taxon>
        <taxon>Arundinoideae</taxon>
        <taxon>Arundineae</taxon>
        <taxon>Arundo</taxon>
    </lineage>
</organism>
<sequence>MCYGPCEQQTCGKMAAAAAAAAARLQPKSDKFTKKKVISSIVDKIPFVRKEVIS</sequence>
<dbReference type="AlphaFoldDB" id="A0A0A9A849"/>
<evidence type="ECO:0000313" key="1">
    <source>
        <dbReference type="EMBL" id="JAD43227.1"/>
    </source>
</evidence>
<accession>A0A0A9A849</accession>
<dbReference type="EMBL" id="GBRH01254668">
    <property type="protein sequence ID" value="JAD43227.1"/>
    <property type="molecule type" value="Transcribed_RNA"/>
</dbReference>